<dbReference type="SMART" id="SM00857">
    <property type="entry name" value="Resolvase"/>
    <property type="match status" value="1"/>
</dbReference>
<dbReference type="EMBL" id="CP118108">
    <property type="protein sequence ID" value="WDI04476.1"/>
    <property type="molecule type" value="Genomic_DNA"/>
</dbReference>
<evidence type="ECO:0000313" key="6">
    <source>
        <dbReference type="EMBL" id="WDI04476.1"/>
    </source>
</evidence>
<dbReference type="PROSITE" id="PS51736">
    <property type="entry name" value="RECOMBINASES_3"/>
    <property type="match status" value="1"/>
</dbReference>
<dbReference type="SUPFAM" id="SSF46689">
    <property type="entry name" value="Homeodomain-like"/>
    <property type="match status" value="1"/>
</dbReference>
<keyword evidence="3" id="KW-0233">DNA recombination</keyword>
<dbReference type="Proteomes" id="UP001221519">
    <property type="component" value="Chromosome"/>
</dbReference>
<dbReference type="Pfam" id="PF00239">
    <property type="entry name" value="Resolvase"/>
    <property type="match status" value="1"/>
</dbReference>
<reference evidence="5 8" key="1">
    <citation type="submission" date="2023-02" db="EMBL/GenBank/DDBJ databases">
        <title>Pathogen: clinical or host-associated sample.</title>
        <authorList>
            <person name="Hergert J."/>
            <person name="Casey R."/>
            <person name="Wagner J."/>
            <person name="Young E.L."/>
            <person name="Oakeson K.F."/>
        </authorList>
    </citation>
    <scope>NUCLEOTIDE SEQUENCE</scope>
    <source>
        <strain evidence="6 8">2022CK-00829</strain>
        <strain evidence="5">2022CK-00830</strain>
    </source>
</reference>
<dbReference type="InterPro" id="IPR036162">
    <property type="entry name" value="Resolvase-like_N_sf"/>
</dbReference>
<dbReference type="Gene3D" id="1.10.10.60">
    <property type="entry name" value="Homeodomain-like"/>
    <property type="match status" value="1"/>
</dbReference>
<accession>A0AAX3N7X3</accession>
<name>A0AAX3N7X3_9BACL</name>
<keyword evidence="2" id="KW-0238">DNA-binding</keyword>
<dbReference type="GO" id="GO:0003677">
    <property type="term" value="F:DNA binding"/>
    <property type="evidence" value="ECO:0007669"/>
    <property type="project" value="UniProtKB-KW"/>
</dbReference>
<evidence type="ECO:0000313" key="5">
    <source>
        <dbReference type="EMBL" id="WDH84794.1"/>
    </source>
</evidence>
<evidence type="ECO:0000256" key="2">
    <source>
        <dbReference type="ARBA" id="ARBA00023125"/>
    </source>
</evidence>
<dbReference type="PANTHER" id="PTHR30461:SF2">
    <property type="entry name" value="SERINE RECOMBINASE PINE-RELATED"/>
    <property type="match status" value="1"/>
</dbReference>
<dbReference type="InterPro" id="IPR006119">
    <property type="entry name" value="Resolv_N"/>
</dbReference>
<dbReference type="InterPro" id="IPR006120">
    <property type="entry name" value="Resolvase_HTH_dom"/>
</dbReference>
<dbReference type="Proteomes" id="UP001220962">
    <property type="component" value="Chromosome"/>
</dbReference>
<gene>
    <name evidence="5" type="ORF">PUW23_11500</name>
    <name evidence="6" type="ORF">PUW25_11190</name>
</gene>
<dbReference type="Gene3D" id="3.40.50.1390">
    <property type="entry name" value="Resolvase, N-terminal catalytic domain"/>
    <property type="match status" value="1"/>
</dbReference>
<feature type="domain" description="Resolvase/invertase-type recombinase catalytic" evidence="4">
    <location>
        <begin position="1"/>
        <end position="133"/>
    </location>
</feature>
<dbReference type="GO" id="GO:0000150">
    <property type="term" value="F:DNA strand exchange activity"/>
    <property type="evidence" value="ECO:0007669"/>
    <property type="project" value="InterPro"/>
</dbReference>
<proteinExistence type="inferred from homology"/>
<evidence type="ECO:0000256" key="3">
    <source>
        <dbReference type="ARBA" id="ARBA00023172"/>
    </source>
</evidence>
<dbReference type="InterPro" id="IPR009057">
    <property type="entry name" value="Homeodomain-like_sf"/>
</dbReference>
<evidence type="ECO:0000256" key="1">
    <source>
        <dbReference type="ARBA" id="ARBA00009913"/>
    </source>
</evidence>
<dbReference type="Pfam" id="PF02796">
    <property type="entry name" value="HTH_7"/>
    <property type="match status" value="1"/>
</dbReference>
<dbReference type="RefSeq" id="WP_047914256.1">
    <property type="nucleotide sequence ID" value="NZ_CP118101.1"/>
</dbReference>
<sequence length="182" mass="20545">MLIGYVRPYQDDLQCNHQQAVLAQYACDHIIAEEHGSAKKRTALYGLLDKLVPGDHIVVAKLFALADSTRHLAELLDELRNRDCYLISAKEGINTSTSTGLAFQEMVHQLLDFQSDVISEKTKKGLYEAKQKGIRPGRPKKPDENVKKAIVMYQSNQYSLAQIKDETGISKSTLYRYLDSEN</sequence>
<protein>
    <submittedName>
        <fullName evidence="5">Recombinase family protein</fullName>
    </submittedName>
</protein>
<dbReference type="AlphaFoldDB" id="A0AAX3N7X3"/>
<dbReference type="PANTHER" id="PTHR30461">
    <property type="entry name" value="DNA-INVERTASE FROM LAMBDOID PROPHAGE"/>
    <property type="match status" value="1"/>
</dbReference>
<comment type="similarity">
    <text evidence="1">Belongs to the site-specific recombinase resolvase family.</text>
</comment>
<dbReference type="InterPro" id="IPR050639">
    <property type="entry name" value="SSR_resolvase"/>
</dbReference>
<evidence type="ECO:0000313" key="7">
    <source>
        <dbReference type="Proteomes" id="UP001220962"/>
    </source>
</evidence>
<keyword evidence="8" id="KW-1185">Reference proteome</keyword>
<evidence type="ECO:0000259" key="4">
    <source>
        <dbReference type="PROSITE" id="PS51736"/>
    </source>
</evidence>
<dbReference type="CDD" id="cd03768">
    <property type="entry name" value="SR_ResInv"/>
    <property type="match status" value="1"/>
</dbReference>
<organism evidence="5 7">
    <name type="scientific">Paenibacillus urinalis</name>
    <dbReference type="NCBI Taxonomy" id="521520"/>
    <lineage>
        <taxon>Bacteria</taxon>
        <taxon>Bacillati</taxon>
        <taxon>Bacillota</taxon>
        <taxon>Bacilli</taxon>
        <taxon>Bacillales</taxon>
        <taxon>Paenibacillaceae</taxon>
        <taxon>Paenibacillus</taxon>
    </lineage>
</organism>
<dbReference type="EMBL" id="CP118101">
    <property type="protein sequence ID" value="WDH84794.1"/>
    <property type="molecule type" value="Genomic_DNA"/>
</dbReference>
<evidence type="ECO:0000313" key="8">
    <source>
        <dbReference type="Proteomes" id="UP001221519"/>
    </source>
</evidence>
<dbReference type="SUPFAM" id="SSF53041">
    <property type="entry name" value="Resolvase-like"/>
    <property type="match status" value="1"/>
</dbReference>